<comment type="similarity">
    <text evidence="2">Belongs to the APC3/CDC27 family.</text>
</comment>
<evidence type="ECO:0000313" key="5">
    <source>
        <dbReference type="EMBL" id="TRM61800.1"/>
    </source>
</evidence>
<dbReference type="Pfam" id="PF00515">
    <property type="entry name" value="TPR_1"/>
    <property type="match status" value="1"/>
</dbReference>
<dbReference type="GO" id="GO:0051301">
    <property type="term" value="P:cell division"/>
    <property type="evidence" value="ECO:0007669"/>
    <property type="project" value="TreeGrafter"/>
</dbReference>
<feature type="compositionally biased region" description="Basic and acidic residues" evidence="4">
    <location>
        <begin position="312"/>
        <end position="325"/>
    </location>
</feature>
<feature type="region of interest" description="Disordered" evidence="4">
    <location>
        <begin position="265"/>
        <end position="443"/>
    </location>
</feature>
<dbReference type="STRING" id="97359.A0A550CAH3"/>
<dbReference type="InterPro" id="IPR011990">
    <property type="entry name" value="TPR-like_helical_dom_sf"/>
</dbReference>
<dbReference type="SMART" id="SM00028">
    <property type="entry name" value="TPR"/>
    <property type="match status" value="8"/>
</dbReference>
<dbReference type="EMBL" id="VDMD01000015">
    <property type="protein sequence ID" value="TRM61800.1"/>
    <property type="molecule type" value="Genomic_DNA"/>
</dbReference>
<proteinExistence type="inferred from homology"/>
<evidence type="ECO:0000256" key="3">
    <source>
        <dbReference type="PROSITE-ProRule" id="PRU00339"/>
    </source>
</evidence>
<feature type="repeat" description="TPR" evidence="3">
    <location>
        <begin position="665"/>
        <end position="698"/>
    </location>
</feature>
<evidence type="ECO:0000313" key="6">
    <source>
        <dbReference type="Proteomes" id="UP000320762"/>
    </source>
</evidence>
<dbReference type="GO" id="GO:0031145">
    <property type="term" value="P:anaphase-promoting complex-dependent catabolic process"/>
    <property type="evidence" value="ECO:0007669"/>
    <property type="project" value="TreeGrafter"/>
</dbReference>
<dbReference type="PROSITE" id="PS50293">
    <property type="entry name" value="TPR_REGION"/>
    <property type="match status" value="1"/>
</dbReference>
<keyword evidence="1 3" id="KW-0802">TPR repeat</keyword>
<keyword evidence="6" id="KW-1185">Reference proteome</keyword>
<feature type="repeat" description="TPR" evidence="3">
    <location>
        <begin position="130"/>
        <end position="163"/>
    </location>
</feature>
<organism evidence="5 6">
    <name type="scientific">Schizophyllum amplum</name>
    <dbReference type="NCBI Taxonomy" id="97359"/>
    <lineage>
        <taxon>Eukaryota</taxon>
        <taxon>Fungi</taxon>
        <taxon>Dikarya</taxon>
        <taxon>Basidiomycota</taxon>
        <taxon>Agaricomycotina</taxon>
        <taxon>Agaricomycetes</taxon>
        <taxon>Agaricomycetidae</taxon>
        <taxon>Agaricales</taxon>
        <taxon>Schizophyllaceae</taxon>
        <taxon>Schizophyllum</taxon>
    </lineage>
</organism>
<reference evidence="5 6" key="1">
    <citation type="journal article" date="2019" name="New Phytol.">
        <title>Comparative genomics reveals unique wood-decay strategies and fruiting body development in the Schizophyllaceae.</title>
        <authorList>
            <person name="Almasi E."/>
            <person name="Sahu N."/>
            <person name="Krizsan K."/>
            <person name="Balint B."/>
            <person name="Kovacs G.M."/>
            <person name="Kiss B."/>
            <person name="Cseklye J."/>
            <person name="Drula E."/>
            <person name="Henrissat B."/>
            <person name="Nagy I."/>
            <person name="Chovatia M."/>
            <person name="Adam C."/>
            <person name="LaButti K."/>
            <person name="Lipzen A."/>
            <person name="Riley R."/>
            <person name="Grigoriev I.V."/>
            <person name="Nagy L.G."/>
        </authorList>
    </citation>
    <scope>NUCLEOTIDE SEQUENCE [LARGE SCALE GENOMIC DNA]</scope>
    <source>
        <strain evidence="5 6">NL-1724</strain>
    </source>
</reference>
<dbReference type="GO" id="GO:0016567">
    <property type="term" value="P:protein ubiquitination"/>
    <property type="evidence" value="ECO:0007669"/>
    <property type="project" value="TreeGrafter"/>
</dbReference>
<dbReference type="GO" id="GO:0007091">
    <property type="term" value="P:metaphase/anaphase transition of mitotic cell cycle"/>
    <property type="evidence" value="ECO:0007669"/>
    <property type="project" value="TreeGrafter"/>
</dbReference>
<dbReference type="GO" id="GO:0005737">
    <property type="term" value="C:cytoplasm"/>
    <property type="evidence" value="ECO:0007669"/>
    <property type="project" value="TreeGrafter"/>
</dbReference>
<dbReference type="Gene3D" id="1.25.40.10">
    <property type="entry name" value="Tetratricopeptide repeat domain"/>
    <property type="match status" value="4"/>
</dbReference>
<dbReference type="AlphaFoldDB" id="A0A550CAH3"/>
<dbReference type="Pfam" id="PF12895">
    <property type="entry name" value="ANAPC3"/>
    <property type="match status" value="1"/>
</dbReference>
<feature type="compositionally biased region" description="Low complexity" evidence="4">
    <location>
        <begin position="419"/>
        <end position="443"/>
    </location>
</feature>
<accession>A0A550CAH3</accession>
<gene>
    <name evidence="5" type="ORF">BD626DRAFT_570507</name>
</gene>
<dbReference type="GO" id="GO:0005680">
    <property type="term" value="C:anaphase-promoting complex"/>
    <property type="evidence" value="ECO:0007669"/>
    <property type="project" value="UniProtKB-ARBA"/>
</dbReference>
<evidence type="ECO:0000256" key="1">
    <source>
        <dbReference type="ARBA" id="ARBA00022803"/>
    </source>
</evidence>
<protein>
    <recommendedName>
        <fullName evidence="7">TPR-like protein</fullName>
    </recommendedName>
</protein>
<evidence type="ECO:0000256" key="2">
    <source>
        <dbReference type="ARBA" id="ARBA00038210"/>
    </source>
</evidence>
<evidence type="ECO:0000256" key="4">
    <source>
        <dbReference type="SAM" id="MobiDB-lite"/>
    </source>
</evidence>
<evidence type="ECO:0008006" key="7">
    <source>
        <dbReference type="Google" id="ProtNLM"/>
    </source>
</evidence>
<dbReference type="InterPro" id="IPR019734">
    <property type="entry name" value="TPR_rpt"/>
</dbReference>
<feature type="compositionally biased region" description="Polar residues" evidence="4">
    <location>
        <begin position="351"/>
        <end position="365"/>
    </location>
</feature>
<dbReference type="PROSITE" id="PS50005">
    <property type="entry name" value="TPR"/>
    <property type="match status" value="4"/>
</dbReference>
<dbReference type="PANTHER" id="PTHR12558">
    <property type="entry name" value="CELL DIVISION CYCLE 16,23,27"/>
    <property type="match status" value="1"/>
</dbReference>
<sequence length="789" mass="88136">MQPKPLAELTPLQQRLHTLIWQCLDLELVQSAVFYAERYLSLDSDNHDARHLYGTALLRSGQPYSSLCVVNVPKERACPGCAELKAKCYSELGQHRQAREALDETIMDPEYTRTASAWSRLVPHTFPDEATLRCRAGTSAMKGSQHDRAAQLFRESLQLNPMIWEAFEGLCALGKAPEIDQVFPQRPMPVKRTQAEDIPPAPTMPIATGAGFFTPDTNSNPNGWPHWKGGFGPPHPFRMGPPAGPRDSIATNDSSFYPENSFHQINRPIRPLPTTTHLQPPSSPAPGVPGIARPLSSADETGPVQKKLRHTGRADLTKKAGKSNEEPPPPPKKARSRAGSIMANILPGRQLQPTSRTTKTAAQTINPPPAPTRRSTRLLTGANKPTAKTTAARIRRPPTQHARTRSVESGADESDHAGPPAQSPSSPRSDSSPGPVVWTQAQEQAAQEAYDMECADFELYSLMRRFARATRALARYDCLTCLAALDELPHVHQQSPWVLAMVGKAHYERQDYAAAQRAFTAVRTLEPYRLWDMEMYSSLLWNIRNAQELSFLAQELLNINPHAPQGWLAAGNLFSLQRDRPKALTCFRRAFQLDPSCAYAYTLSGQELLDEDADRAINFFQSALRVDARHYNAWYGLGTCYMRMSKIRMAEFHFRKAVEINPKNAVLLGCLGMAVERRNDRAGGLKLFNEAVELQPDNALVRYRRAKIYIAMRRYEDAISDLEFLRNTSPEEANVVFQLAKAYRLAGDDVKALHMVAVARDIAPKSVNRIRKLLELNRDDDADNRMDEG</sequence>
<dbReference type="SUPFAM" id="SSF48452">
    <property type="entry name" value="TPR-like"/>
    <property type="match status" value="2"/>
</dbReference>
<comment type="caution">
    <text evidence="5">The sequence shown here is derived from an EMBL/GenBank/DDBJ whole genome shotgun (WGS) entry which is preliminary data.</text>
</comment>
<dbReference type="Pfam" id="PF13432">
    <property type="entry name" value="TPR_16"/>
    <property type="match status" value="1"/>
</dbReference>
<feature type="repeat" description="TPR" evidence="3">
    <location>
        <begin position="631"/>
        <end position="664"/>
    </location>
</feature>
<name>A0A550CAH3_9AGAR</name>
<feature type="compositionally biased region" description="Basic residues" evidence="4">
    <location>
        <begin position="393"/>
        <end position="404"/>
    </location>
</feature>
<feature type="repeat" description="TPR" evidence="3">
    <location>
        <begin position="564"/>
        <end position="597"/>
    </location>
</feature>
<dbReference type="OrthoDB" id="10248520at2759"/>
<dbReference type="PANTHER" id="PTHR12558:SF13">
    <property type="entry name" value="CELL DIVISION CYCLE PROTEIN 27 HOMOLOG"/>
    <property type="match status" value="1"/>
</dbReference>
<dbReference type="Proteomes" id="UP000320762">
    <property type="component" value="Unassembled WGS sequence"/>
</dbReference>